<comment type="similarity">
    <text evidence="1">Belongs to the UDP-glycosyltransferase family.</text>
</comment>
<comment type="caution">
    <text evidence="4">The sequence shown here is derived from an EMBL/GenBank/DDBJ whole genome shotgun (WGS) entry which is preliminary data.</text>
</comment>
<reference evidence="4" key="1">
    <citation type="submission" date="2018-07" db="EMBL/GenBank/DDBJ databases">
        <title>Comparative genomics of catfishes provides insights into carnivory and benthic adaptation.</title>
        <authorList>
            <person name="Zhang Y."/>
            <person name="Wang D."/>
            <person name="Peng Z."/>
            <person name="Zheng S."/>
            <person name="Shao F."/>
            <person name="Tao W."/>
        </authorList>
    </citation>
    <scope>NUCLEOTIDE SEQUENCE</scope>
    <source>
        <strain evidence="4">Chongqing</strain>
    </source>
</reference>
<dbReference type="InterPro" id="IPR050271">
    <property type="entry name" value="UDP-glycosyltransferase"/>
</dbReference>
<dbReference type="Gene3D" id="3.40.50.2000">
    <property type="entry name" value="Glycogen Phosphorylase B"/>
    <property type="match status" value="1"/>
</dbReference>
<keyword evidence="2" id="KW-0328">Glycosyltransferase</keyword>
<feature type="non-terminal residue" evidence="4">
    <location>
        <position position="1"/>
    </location>
</feature>
<evidence type="ECO:0000313" key="4">
    <source>
        <dbReference type="EMBL" id="KAI5615698.1"/>
    </source>
</evidence>
<evidence type="ECO:0000313" key="5">
    <source>
        <dbReference type="Proteomes" id="UP001205998"/>
    </source>
</evidence>
<dbReference type="PANTHER" id="PTHR48043:SF140">
    <property type="entry name" value="UDP-GLUCURONOSYLTRANSFERASE 2A1"/>
    <property type="match status" value="1"/>
</dbReference>
<dbReference type="AlphaFoldDB" id="A0AAD5AFG1"/>
<dbReference type="SUPFAM" id="SSF53756">
    <property type="entry name" value="UDP-Glycosyltransferase/glycogen phosphorylase"/>
    <property type="match status" value="1"/>
</dbReference>
<evidence type="ECO:0000256" key="3">
    <source>
        <dbReference type="ARBA" id="ARBA00022679"/>
    </source>
</evidence>
<organism evidence="4 5">
    <name type="scientific">Silurus asotus</name>
    <name type="common">Amur catfish</name>
    <name type="synonym">Parasilurus asotus</name>
    <dbReference type="NCBI Taxonomy" id="30991"/>
    <lineage>
        <taxon>Eukaryota</taxon>
        <taxon>Metazoa</taxon>
        <taxon>Chordata</taxon>
        <taxon>Craniata</taxon>
        <taxon>Vertebrata</taxon>
        <taxon>Euteleostomi</taxon>
        <taxon>Actinopterygii</taxon>
        <taxon>Neopterygii</taxon>
        <taxon>Teleostei</taxon>
        <taxon>Ostariophysi</taxon>
        <taxon>Siluriformes</taxon>
        <taxon>Siluridae</taxon>
        <taxon>Silurus</taxon>
    </lineage>
</organism>
<dbReference type="Proteomes" id="UP001205998">
    <property type="component" value="Unassembled WGS sequence"/>
</dbReference>
<evidence type="ECO:0000256" key="1">
    <source>
        <dbReference type="ARBA" id="ARBA00009995"/>
    </source>
</evidence>
<evidence type="ECO:0000256" key="2">
    <source>
        <dbReference type="ARBA" id="ARBA00022676"/>
    </source>
</evidence>
<accession>A0AAD5AFG1</accession>
<keyword evidence="5" id="KW-1185">Reference proteome</keyword>
<dbReference type="EMBL" id="MU554589">
    <property type="protein sequence ID" value="KAI5615698.1"/>
    <property type="molecule type" value="Genomic_DNA"/>
</dbReference>
<sequence length="231" mass="26492">FLLIVSQTLPGVSGGKILVWPADFSHWINIKVIIDELIARGHNVTVVTHSATPSVKTAQSPGYNVEIIKVPVIKQEFIDHVELMYRYLMNEMPNDNMIQVFLKTKEVIDTFTKMNQVMCRELFAREDLLEKWKEFDVVLTDPIYTCRALLPVKLNLPFVISLRFSFGNTLERLCGQLPTPASYVPGVSLGFPAKMDFPQRVKNLLFIIFQDLLLKYLTSVEWDNFHTQVMG</sequence>
<feature type="non-terminal residue" evidence="4">
    <location>
        <position position="231"/>
    </location>
</feature>
<protein>
    <submittedName>
        <fullName evidence="4">UDP glucuronosyltransferase 2 family, polypeptide A1</fullName>
    </submittedName>
</protein>
<keyword evidence="3" id="KW-0808">Transferase</keyword>
<dbReference type="GO" id="GO:0015020">
    <property type="term" value="F:glucuronosyltransferase activity"/>
    <property type="evidence" value="ECO:0007669"/>
    <property type="project" value="TreeGrafter"/>
</dbReference>
<dbReference type="PANTHER" id="PTHR48043">
    <property type="entry name" value="EG:EG0003.4 PROTEIN-RELATED"/>
    <property type="match status" value="1"/>
</dbReference>
<dbReference type="Pfam" id="PF00201">
    <property type="entry name" value="UDPGT"/>
    <property type="match status" value="1"/>
</dbReference>
<proteinExistence type="inferred from homology"/>
<name>A0AAD5AFG1_SILAS</name>
<gene>
    <name evidence="4" type="ORF">C0J50_0379</name>
</gene>
<dbReference type="InterPro" id="IPR002213">
    <property type="entry name" value="UDP_glucos_trans"/>
</dbReference>